<name>A0A6F8Y829_9ACTN</name>
<dbReference type="SUPFAM" id="SSF103473">
    <property type="entry name" value="MFS general substrate transporter"/>
    <property type="match status" value="1"/>
</dbReference>
<feature type="transmembrane region" description="Helical" evidence="8">
    <location>
        <begin position="327"/>
        <end position="346"/>
    </location>
</feature>
<feature type="region of interest" description="Disordered" evidence="7">
    <location>
        <begin position="467"/>
        <end position="486"/>
    </location>
</feature>
<feature type="transmembrane region" description="Helical" evidence="8">
    <location>
        <begin position="299"/>
        <end position="320"/>
    </location>
</feature>
<comment type="subcellular location">
    <subcellularLocation>
        <location evidence="1">Cell membrane</location>
        <topology evidence="1">Multi-pass membrane protein</topology>
    </subcellularLocation>
</comment>
<keyword evidence="5 8" id="KW-1133">Transmembrane helix</keyword>
<evidence type="ECO:0000313" key="11">
    <source>
        <dbReference type="Proteomes" id="UP000502508"/>
    </source>
</evidence>
<sequence>MRVPRASAALAIIAACQLMVVLDGTVVYVALPKIQADLGFSTAGLSWVVNAYTLAFGGLLLLGGRAGDILGQRRVFVAGIALFGLASLVGGLADEEWILLVARTAQGVGAALAAPSALALIPANFAEGPPRTRAIGVYTAVAAAGGAVGLIVGGLLSDWASWRWVLFINVPVAAAVVLAAPMAIRETPRRPGHFDLAGALTSTAGMTSLVYGLIRASADGWHDPLALGALGAAALLLAGFVVREARASQPILPLRLLADRTRAAGFATMLVFPAAMFGMFFFLTGFLQQVHGYSALRTGFAFLPLTLLVLASSTLAARLVPRFGTTPLAATGATVTTAGLVWVAQISSQTGYAAGVLGPVLLFGLGAGLLFAPLTTAILGGVAPADSGAAASLLNAMQQVGGALGLAVLVTVASTSTVDVDGMARAFWVAALFTAAAAVLSIVARPRAVGTEVPTVRPAVPSANAQIASDVNTPPGGRTRSPLGKG</sequence>
<keyword evidence="6 8" id="KW-0472">Membrane</keyword>
<dbReference type="InterPro" id="IPR004638">
    <property type="entry name" value="EmrB-like"/>
</dbReference>
<feature type="transmembrane region" description="Helical" evidence="8">
    <location>
        <begin position="426"/>
        <end position="444"/>
    </location>
</feature>
<dbReference type="Gene3D" id="1.20.1250.20">
    <property type="entry name" value="MFS general substrate transporter like domains"/>
    <property type="match status" value="1"/>
</dbReference>
<feature type="domain" description="Major facilitator superfamily (MFS) profile" evidence="9">
    <location>
        <begin position="9"/>
        <end position="449"/>
    </location>
</feature>
<dbReference type="Pfam" id="PF07690">
    <property type="entry name" value="MFS_1"/>
    <property type="match status" value="1"/>
</dbReference>
<evidence type="ECO:0000256" key="6">
    <source>
        <dbReference type="ARBA" id="ARBA00023136"/>
    </source>
</evidence>
<protein>
    <submittedName>
        <fullName evidence="10">MFS transporter</fullName>
    </submittedName>
</protein>
<evidence type="ECO:0000256" key="7">
    <source>
        <dbReference type="SAM" id="MobiDB-lite"/>
    </source>
</evidence>
<feature type="transmembrane region" description="Helical" evidence="8">
    <location>
        <begin position="105"/>
        <end position="123"/>
    </location>
</feature>
<keyword evidence="2" id="KW-0813">Transport</keyword>
<dbReference type="GO" id="GO:0022857">
    <property type="term" value="F:transmembrane transporter activity"/>
    <property type="evidence" value="ECO:0007669"/>
    <property type="project" value="InterPro"/>
</dbReference>
<proteinExistence type="predicted"/>
<dbReference type="AlphaFoldDB" id="A0A6F8Y829"/>
<dbReference type="Proteomes" id="UP000502508">
    <property type="component" value="Chromosome"/>
</dbReference>
<dbReference type="InterPro" id="IPR020846">
    <property type="entry name" value="MFS_dom"/>
</dbReference>
<evidence type="ECO:0000256" key="5">
    <source>
        <dbReference type="ARBA" id="ARBA00022989"/>
    </source>
</evidence>
<accession>A0A6F8Y829</accession>
<feature type="transmembrane region" description="Helical" evidence="8">
    <location>
        <begin position="352"/>
        <end position="372"/>
    </location>
</feature>
<evidence type="ECO:0000256" key="4">
    <source>
        <dbReference type="ARBA" id="ARBA00022692"/>
    </source>
</evidence>
<evidence type="ECO:0000259" key="9">
    <source>
        <dbReference type="PROSITE" id="PS50850"/>
    </source>
</evidence>
<dbReference type="InterPro" id="IPR011701">
    <property type="entry name" value="MFS"/>
</dbReference>
<dbReference type="RefSeq" id="WP_173041850.1">
    <property type="nucleotide sequence ID" value="NZ_AP022870.1"/>
</dbReference>
<evidence type="ECO:0000256" key="3">
    <source>
        <dbReference type="ARBA" id="ARBA00022475"/>
    </source>
</evidence>
<evidence type="ECO:0000256" key="2">
    <source>
        <dbReference type="ARBA" id="ARBA00022448"/>
    </source>
</evidence>
<gene>
    <name evidence="10" type="ORF">Pflav_086760</name>
</gene>
<dbReference type="EMBL" id="AP022870">
    <property type="protein sequence ID" value="BCB82266.1"/>
    <property type="molecule type" value="Genomic_DNA"/>
</dbReference>
<dbReference type="KEGG" id="pfla:Pflav_086760"/>
<dbReference type="InterPro" id="IPR036259">
    <property type="entry name" value="MFS_trans_sf"/>
</dbReference>
<reference evidence="10 11" key="1">
    <citation type="submission" date="2020-03" db="EMBL/GenBank/DDBJ databases">
        <title>Whole genome shotgun sequence of Phytohabitans flavus NBRC 107702.</title>
        <authorList>
            <person name="Komaki H."/>
            <person name="Tamura T."/>
        </authorList>
    </citation>
    <scope>NUCLEOTIDE SEQUENCE [LARGE SCALE GENOMIC DNA]</scope>
    <source>
        <strain evidence="10 11">NBRC 107702</strain>
    </source>
</reference>
<feature type="transmembrane region" description="Helical" evidence="8">
    <location>
        <begin position="75"/>
        <end position="93"/>
    </location>
</feature>
<evidence type="ECO:0000313" key="10">
    <source>
        <dbReference type="EMBL" id="BCB82266.1"/>
    </source>
</evidence>
<feature type="transmembrane region" description="Helical" evidence="8">
    <location>
        <begin position="196"/>
        <end position="218"/>
    </location>
</feature>
<feature type="transmembrane region" description="Helical" evidence="8">
    <location>
        <begin position="263"/>
        <end position="287"/>
    </location>
</feature>
<organism evidence="10 11">
    <name type="scientific">Phytohabitans flavus</name>
    <dbReference type="NCBI Taxonomy" id="1076124"/>
    <lineage>
        <taxon>Bacteria</taxon>
        <taxon>Bacillati</taxon>
        <taxon>Actinomycetota</taxon>
        <taxon>Actinomycetes</taxon>
        <taxon>Micromonosporales</taxon>
        <taxon>Micromonosporaceae</taxon>
    </lineage>
</organism>
<feature type="transmembrane region" description="Helical" evidence="8">
    <location>
        <begin position="135"/>
        <end position="156"/>
    </location>
</feature>
<keyword evidence="11" id="KW-1185">Reference proteome</keyword>
<dbReference type="GO" id="GO:0005886">
    <property type="term" value="C:plasma membrane"/>
    <property type="evidence" value="ECO:0007669"/>
    <property type="project" value="UniProtKB-SubCell"/>
</dbReference>
<evidence type="ECO:0000256" key="8">
    <source>
        <dbReference type="SAM" id="Phobius"/>
    </source>
</evidence>
<reference evidence="10 11" key="2">
    <citation type="submission" date="2020-03" db="EMBL/GenBank/DDBJ databases">
        <authorList>
            <person name="Ichikawa N."/>
            <person name="Kimura A."/>
            <person name="Kitahashi Y."/>
            <person name="Uohara A."/>
        </authorList>
    </citation>
    <scope>NUCLEOTIDE SEQUENCE [LARGE SCALE GENOMIC DNA]</scope>
    <source>
        <strain evidence="10 11">NBRC 107702</strain>
    </source>
</reference>
<feature type="transmembrane region" description="Helical" evidence="8">
    <location>
        <begin position="393"/>
        <end position="414"/>
    </location>
</feature>
<dbReference type="NCBIfam" id="TIGR00711">
    <property type="entry name" value="efflux_EmrB"/>
    <property type="match status" value="1"/>
</dbReference>
<evidence type="ECO:0000256" key="1">
    <source>
        <dbReference type="ARBA" id="ARBA00004651"/>
    </source>
</evidence>
<keyword evidence="3" id="KW-1003">Cell membrane</keyword>
<feature type="transmembrane region" description="Helical" evidence="8">
    <location>
        <begin position="162"/>
        <end position="184"/>
    </location>
</feature>
<dbReference type="PANTHER" id="PTHR42718:SF46">
    <property type="entry name" value="BLR6921 PROTEIN"/>
    <property type="match status" value="1"/>
</dbReference>
<feature type="transmembrane region" description="Helical" evidence="8">
    <location>
        <begin position="7"/>
        <end position="31"/>
    </location>
</feature>
<dbReference type="PANTHER" id="PTHR42718">
    <property type="entry name" value="MAJOR FACILITATOR SUPERFAMILY MULTIDRUG TRANSPORTER MFSC"/>
    <property type="match status" value="1"/>
</dbReference>
<dbReference type="PROSITE" id="PS50850">
    <property type="entry name" value="MFS"/>
    <property type="match status" value="1"/>
</dbReference>
<dbReference type="PROSITE" id="PS51257">
    <property type="entry name" value="PROKAR_LIPOPROTEIN"/>
    <property type="match status" value="1"/>
</dbReference>
<feature type="transmembrane region" description="Helical" evidence="8">
    <location>
        <begin position="43"/>
        <end position="63"/>
    </location>
</feature>
<feature type="transmembrane region" description="Helical" evidence="8">
    <location>
        <begin position="224"/>
        <end position="242"/>
    </location>
</feature>
<keyword evidence="4 8" id="KW-0812">Transmembrane</keyword>
<dbReference type="Gene3D" id="1.20.1720.10">
    <property type="entry name" value="Multidrug resistance protein D"/>
    <property type="match status" value="1"/>
</dbReference>
<dbReference type="CDD" id="cd17321">
    <property type="entry name" value="MFS_MMR_MDR_like"/>
    <property type="match status" value="1"/>
</dbReference>